<accession>A0A183J039</accession>
<evidence type="ECO:0000313" key="2">
    <source>
        <dbReference type="Proteomes" id="UP000270296"/>
    </source>
</evidence>
<reference evidence="1 2" key="2">
    <citation type="submission" date="2018-11" db="EMBL/GenBank/DDBJ databases">
        <authorList>
            <consortium name="Pathogen Informatics"/>
        </authorList>
    </citation>
    <scope>NUCLEOTIDE SEQUENCE [LARGE SCALE GENOMIC DNA]</scope>
</reference>
<reference evidence="3" key="1">
    <citation type="submission" date="2016-06" db="UniProtKB">
        <authorList>
            <consortium name="WormBaseParasite"/>
        </authorList>
    </citation>
    <scope>IDENTIFICATION</scope>
</reference>
<dbReference type="AlphaFoldDB" id="A0A183J039"/>
<dbReference type="EMBL" id="UZAM01012480">
    <property type="protein sequence ID" value="VDP22058.1"/>
    <property type="molecule type" value="Genomic_DNA"/>
</dbReference>
<organism evidence="3">
    <name type="scientific">Soboliphyme baturini</name>
    <dbReference type="NCBI Taxonomy" id="241478"/>
    <lineage>
        <taxon>Eukaryota</taxon>
        <taxon>Metazoa</taxon>
        <taxon>Ecdysozoa</taxon>
        <taxon>Nematoda</taxon>
        <taxon>Enoplea</taxon>
        <taxon>Dorylaimia</taxon>
        <taxon>Dioctophymatida</taxon>
        <taxon>Dioctophymatoidea</taxon>
        <taxon>Soboliphymatidae</taxon>
        <taxon>Soboliphyme</taxon>
    </lineage>
</organism>
<dbReference type="Proteomes" id="UP000270296">
    <property type="component" value="Unassembled WGS sequence"/>
</dbReference>
<name>A0A183J039_9BILA</name>
<evidence type="ECO:0000313" key="1">
    <source>
        <dbReference type="EMBL" id="VDP22058.1"/>
    </source>
</evidence>
<keyword evidence="2" id="KW-1185">Reference proteome</keyword>
<proteinExistence type="predicted"/>
<evidence type="ECO:0000313" key="3">
    <source>
        <dbReference type="WBParaSite" id="SBAD_0000956801-mRNA-1"/>
    </source>
</evidence>
<sequence length="79" mass="8344">MPPWRSILSSHSTDVSKRLIVLSSGLVALTSAKGTRNSLVQERLTCSFPFWPSSDVTSAMSYANGGGSRAGVRLCGAID</sequence>
<dbReference type="WBParaSite" id="SBAD_0000956801-mRNA-1">
    <property type="protein sequence ID" value="SBAD_0000956801-mRNA-1"/>
    <property type="gene ID" value="SBAD_0000956801"/>
</dbReference>
<gene>
    <name evidence="1" type="ORF">SBAD_LOCUS9237</name>
</gene>
<protein>
    <submittedName>
        <fullName evidence="3">Secreted protein</fullName>
    </submittedName>
</protein>